<dbReference type="Pfam" id="PF01694">
    <property type="entry name" value="Rhomboid"/>
    <property type="match status" value="1"/>
</dbReference>
<feature type="transmembrane region" description="Helical" evidence="5">
    <location>
        <begin position="105"/>
        <end position="122"/>
    </location>
</feature>
<dbReference type="InterPro" id="IPR022764">
    <property type="entry name" value="Peptidase_S54_rhomboid_dom"/>
</dbReference>
<protein>
    <submittedName>
        <fullName evidence="7">Rhombosortase</fullName>
        <ecNumber evidence="7">3.4.21.-</ecNumber>
    </submittedName>
</protein>
<dbReference type="GO" id="GO:0016020">
    <property type="term" value="C:membrane"/>
    <property type="evidence" value="ECO:0007669"/>
    <property type="project" value="UniProtKB-SubCell"/>
</dbReference>
<organism evidence="7 8">
    <name type="scientific">Neiella litorisoli</name>
    <dbReference type="NCBI Taxonomy" id="2771431"/>
    <lineage>
        <taxon>Bacteria</taxon>
        <taxon>Pseudomonadati</taxon>
        <taxon>Pseudomonadota</taxon>
        <taxon>Gammaproteobacteria</taxon>
        <taxon>Alteromonadales</taxon>
        <taxon>Echinimonadaceae</taxon>
        <taxon>Neiella</taxon>
    </lineage>
</organism>
<dbReference type="Proteomes" id="UP000638014">
    <property type="component" value="Unassembled WGS sequence"/>
</dbReference>
<proteinExistence type="predicted"/>
<dbReference type="GO" id="GO:0004252">
    <property type="term" value="F:serine-type endopeptidase activity"/>
    <property type="evidence" value="ECO:0007669"/>
    <property type="project" value="InterPro"/>
</dbReference>
<feature type="domain" description="Peptidase S54 rhomboid" evidence="6">
    <location>
        <begin position="40"/>
        <end position="182"/>
    </location>
</feature>
<accession>A0A8J6R3Y9</accession>
<evidence type="ECO:0000256" key="4">
    <source>
        <dbReference type="ARBA" id="ARBA00023136"/>
    </source>
</evidence>
<feature type="transmembrane region" description="Helical" evidence="5">
    <location>
        <begin position="7"/>
        <end position="23"/>
    </location>
</feature>
<comment type="subcellular location">
    <subcellularLocation>
        <location evidence="1">Membrane</location>
        <topology evidence="1">Multi-pass membrane protein</topology>
    </subcellularLocation>
</comment>
<evidence type="ECO:0000256" key="2">
    <source>
        <dbReference type="ARBA" id="ARBA00022692"/>
    </source>
</evidence>
<dbReference type="RefSeq" id="WP_191146003.1">
    <property type="nucleotide sequence ID" value="NZ_JACXAF010000025.1"/>
</dbReference>
<evidence type="ECO:0000313" key="7">
    <source>
        <dbReference type="EMBL" id="MBD1390940.1"/>
    </source>
</evidence>
<sequence>MIRVATVWQISIPALSLIAFGLWPDGQPLLEYQTSTSLSQQWWVLLSTPLLHTNGYHLMMNVAAYCLIASLSSSSLHSWRMPVLTLWLGALSTLGFALFNHQLTSLVGLSGALHGIVAYLVIREFNSGPKFMLVLGAGLVIKLAWEQFVGASAHTASLIDANVAVLSHLTGAIAGTLTALVMRFIVARGLVATRATH</sequence>
<evidence type="ECO:0000313" key="8">
    <source>
        <dbReference type="Proteomes" id="UP000638014"/>
    </source>
</evidence>
<evidence type="ECO:0000259" key="6">
    <source>
        <dbReference type="Pfam" id="PF01694"/>
    </source>
</evidence>
<keyword evidence="8" id="KW-1185">Reference proteome</keyword>
<evidence type="ECO:0000256" key="1">
    <source>
        <dbReference type="ARBA" id="ARBA00004141"/>
    </source>
</evidence>
<reference evidence="7" key="1">
    <citation type="submission" date="2020-09" db="EMBL/GenBank/DDBJ databases">
        <title>A novel bacterium of genus Neiella, isolated from South China Sea.</title>
        <authorList>
            <person name="Huang H."/>
            <person name="Mo K."/>
            <person name="Hu Y."/>
        </authorList>
    </citation>
    <scope>NUCLEOTIDE SEQUENCE</scope>
    <source>
        <strain evidence="7">HB171785</strain>
    </source>
</reference>
<evidence type="ECO:0000256" key="5">
    <source>
        <dbReference type="SAM" id="Phobius"/>
    </source>
</evidence>
<feature type="transmembrane region" description="Helical" evidence="5">
    <location>
        <begin position="165"/>
        <end position="186"/>
    </location>
</feature>
<feature type="transmembrane region" description="Helical" evidence="5">
    <location>
        <begin position="79"/>
        <end position="99"/>
    </location>
</feature>
<dbReference type="SUPFAM" id="SSF144091">
    <property type="entry name" value="Rhomboid-like"/>
    <property type="match status" value="1"/>
</dbReference>
<keyword evidence="4 5" id="KW-0472">Membrane</keyword>
<dbReference type="Gene3D" id="1.20.1540.10">
    <property type="entry name" value="Rhomboid-like"/>
    <property type="match status" value="1"/>
</dbReference>
<feature type="transmembrane region" description="Helical" evidence="5">
    <location>
        <begin position="43"/>
        <end position="67"/>
    </location>
</feature>
<comment type="caution">
    <text evidence="7">The sequence shown here is derived from an EMBL/GenBank/DDBJ whole genome shotgun (WGS) entry which is preliminary data.</text>
</comment>
<dbReference type="InterPro" id="IPR023826">
    <property type="entry name" value="Rhom-like_SP_proteobac"/>
</dbReference>
<dbReference type="EC" id="3.4.21.-" evidence="7"/>
<keyword evidence="2 5" id="KW-0812">Transmembrane</keyword>
<dbReference type="InterPro" id="IPR035952">
    <property type="entry name" value="Rhomboid-like_sf"/>
</dbReference>
<dbReference type="AlphaFoldDB" id="A0A8J6R3Y9"/>
<gene>
    <name evidence="7" type="primary">rrtA</name>
    <name evidence="7" type="ORF">IC617_16030</name>
</gene>
<evidence type="ECO:0000256" key="3">
    <source>
        <dbReference type="ARBA" id="ARBA00022989"/>
    </source>
</evidence>
<feature type="transmembrane region" description="Helical" evidence="5">
    <location>
        <begin position="129"/>
        <end position="145"/>
    </location>
</feature>
<keyword evidence="7" id="KW-0378">Hydrolase</keyword>
<dbReference type="NCBIfam" id="TIGR03902">
    <property type="entry name" value="rhom_GG_sort"/>
    <property type="match status" value="1"/>
</dbReference>
<keyword evidence="3 5" id="KW-1133">Transmembrane helix</keyword>
<dbReference type="EMBL" id="JACXAF010000025">
    <property type="protein sequence ID" value="MBD1390940.1"/>
    <property type="molecule type" value="Genomic_DNA"/>
</dbReference>
<name>A0A8J6R3Y9_9GAMM</name>